<gene>
    <name evidence="2" type="ORF">CEXT_4041</name>
</gene>
<evidence type="ECO:0000256" key="1">
    <source>
        <dbReference type="SAM" id="MobiDB-lite"/>
    </source>
</evidence>
<evidence type="ECO:0000313" key="2">
    <source>
        <dbReference type="EMBL" id="GIY11817.1"/>
    </source>
</evidence>
<comment type="caution">
    <text evidence="2">The sequence shown here is derived from an EMBL/GenBank/DDBJ whole genome shotgun (WGS) entry which is preliminary data.</text>
</comment>
<reference evidence="2 3" key="1">
    <citation type="submission" date="2021-06" db="EMBL/GenBank/DDBJ databases">
        <title>Caerostris extrusa draft genome.</title>
        <authorList>
            <person name="Kono N."/>
            <person name="Arakawa K."/>
        </authorList>
    </citation>
    <scope>NUCLEOTIDE SEQUENCE [LARGE SCALE GENOMIC DNA]</scope>
</reference>
<organism evidence="2 3">
    <name type="scientific">Caerostris extrusa</name>
    <name type="common">Bark spider</name>
    <name type="synonym">Caerostris bankana</name>
    <dbReference type="NCBI Taxonomy" id="172846"/>
    <lineage>
        <taxon>Eukaryota</taxon>
        <taxon>Metazoa</taxon>
        <taxon>Ecdysozoa</taxon>
        <taxon>Arthropoda</taxon>
        <taxon>Chelicerata</taxon>
        <taxon>Arachnida</taxon>
        <taxon>Araneae</taxon>
        <taxon>Araneomorphae</taxon>
        <taxon>Entelegynae</taxon>
        <taxon>Araneoidea</taxon>
        <taxon>Araneidae</taxon>
        <taxon>Caerostris</taxon>
    </lineage>
</organism>
<dbReference type="Proteomes" id="UP001054945">
    <property type="component" value="Unassembled WGS sequence"/>
</dbReference>
<keyword evidence="3" id="KW-1185">Reference proteome</keyword>
<sequence>MTNVVATSRPAVVTYSFLNGVQIEILSQTTHVYARDNTFVLIPLGFKKTECVFVSRVIAHFPGAPSESGRKPPPELGIMRVVFGGNPSRP</sequence>
<accession>A0AAV4QUM5</accession>
<feature type="region of interest" description="Disordered" evidence="1">
    <location>
        <begin position="64"/>
        <end position="90"/>
    </location>
</feature>
<proteinExistence type="predicted"/>
<name>A0AAV4QUM5_CAEEX</name>
<protein>
    <submittedName>
        <fullName evidence="2">Uncharacterized protein</fullName>
    </submittedName>
</protein>
<dbReference type="EMBL" id="BPLR01006703">
    <property type="protein sequence ID" value="GIY11817.1"/>
    <property type="molecule type" value="Genomic_DNA"/>
</dbReference>
<evidence type="ECO:0000313" key="3">
    <source>
        <dbReference type="Proteomes" id="UP001054945"/>
    </source>
</evidence>
<dbReference type="AlphaFoldDB" id="A0AAV4QUM5"/>